<feature type="compositionally biased region" description="Low complexity" evidence="7">
    <location>
        <begin position="33"/>
        <end position="42"/>
    </location>
</feature>
<dbReference type="Proteomes" id="UP001516023">
    <property type="component" value="Unassembled WGS sequence"/>
</dbReference>
<evidence type="ECO:0000313" key="8">
    <source>
        <dbReference type="EMBL" id="KAL3802233.1"/>
    </source>
</evidence>
<evidence type="ECO:0000256" key="7">
    <source>
        <dbReference type="SAM" id="MobiDB-lite"/>
    </source>
</evidence>
<dbReference type="PANTHER" id="PTHR21349:SF0">
    <property type="entry name" value="LARGE RIBOSOMAL SUBUNIT PROTEIN BL21M"/>
    <property type="match status" value="1"/>
</dbReference>
<evidence type="ECO:0000256" key="3">
    <source>
        <dbReference type="ARBA" id="ARBA00022884"/>
    </source>
</evidence>
<keyword evidence="4" id="KW-0689">Ribosomal protein</keyword>
<dbReference type="GO" id="GO:1990904">
    <property type="term" value="C:ribonucleoprotein complex"/>
    <property type="evidence" value="ECO:0007669"/>
    <property type="project" value="UniProtKB-KW"/>
</dbReference>
<dbReference type="HAMAP" id="MF_01363">
    <property type="entry name" value="Ribosomal_bL21"/>
    <property type="match status" value="1"/>
</dbReference>
<evidence type="ECO:0000256" key="1">
    <source>
        <dbReference type="ARBA" id="ARBA00008563"/>
    </source>
</evidence>
<dbReference type="InterPro" id="IPR028909">
    <property type="entry name" value="bL21-like"/>
</dbReference>
<accession>A0ABD3QPA6</accession>
<comment type="caution">
    <text evidence="8">The sequence shown here is derived from an EMBL/GenBank/DDBJ whole genome shotgun (WGS) entry which is preliminary data.</text>
</comment>
<dbReference type="GO" id="GO:0019843">
    <property type="term" value="F:rRNA binding"/>
    <property type="evidence" value="ECO:0007669"/>
    <property type="project" value="UniProtKB-KW"/>
</dbReference>
<protein>
    <recommendedName>
        <fullName evidence="6">Large ribosomal subunit protein bL21m</fullName>
    </recommendedName>
</protein>
<dbReference type="AlphaFoldDB" id="A0ABD3QPA6"/>
<dbReference type="PROSITE" id="PS01169">
    <property type="entry name" value="RIBOSOMAL_L21"/>
    <property type="match status" value="1"/>
</dbReference>
<proteinExistence type="inferred from homology"/>
<keyword evidence="9" id="KW-1185">Reference proteome</keyword>
<keyword evidence="5" id="KW-0687">Ribonucleoprotein</keyword>
<gene>
    <name evidence="8" type="ORF">HJC23_001777</name>
</gene>
<sequence>MASTGATTSLPNMLSLLSTRIVSSGAPTKRSISLLSHPTSSPTRPPTCRHETATRSSSTVGRLTPFHSQTRHLSKYVLVNHSAAYQNSMNSNHGTQLQLALEEGRGKDDAPFDPFSQFLNMMGNVSEDGRVDEDGLEDIENAEFREIDDVNDDDDDEEDEDYIDNEDDVEGAASAPTPTYTTTGALHRPLSQRLALRAGYPSGGKFAVIHLGGFQHKVTADDLLVVNKLKPITKWSVGSCHTLKDEEVLLVADAERTCVGLPGVRGAEVDVMVEEITRDKTVIVFKKRRRKNSRRKNGFRRQVTFLRVLGVRFPGEEGMKVVEGEEERVAA</sequence>
<organism evidence="8 9">
    <name type="scientific">Cyclotella cryptica</name>
    <dbReference type="NCBI Taxonomy" id="29204"/>
    <lineage>
        <taxon>Eukaryota</taxon>
        <taxon>Sar</taxon>
        <taxon>Stramenopiles</taxon>
        <taxon>Ochrophyta</taxon>
        <taxon>Bacillariophyta</taxon>
        <taxon>Coscinodiscophyceae</taxon>
        <taxon>Thalassiosirophycidae</taxon>
        <taxon>Stephanodiscales</taxon>
        <taxon>Stephanodiscaceae</taxon>
        <taxon>Cyclotella</taxon>
    </lineage>
</organism>
<keyword evidence="3" id="KW-0694">RNA-binding</keyword>
<dbReference type="InterPro" id="IPR018258">
    <property type="entry name" value="Ribosomal_bL21_CS"/>
</dbReference>
<feature type="compositionally biased region" description="Low complexity" evidence="7">
    <location>
        <begin position="171"/>
        <end position="184"/>
    </location>
</feature>
<keyword evidence="2" id="KW-0699">rRNA-binding</keyword>
<dbReference type="InterPro" id="IPR001787">
    <property type="entry name" value="Ribosomal_bL21"/>
</dbReference>
<comment type="similarity">
    <text evidence="1">Belongs to the bacterial ribosomal protein bL21 family.</text>
</comment>
<evidence type="ECO:0000256" key="5">
    <source>
        <dbReference type="ARBA" id="ARBA00023274"/>
    </source>
</evidence>
<feature type="region of interest" description="Disordered" evidence="7">
    <location>
        <begin position="28"/>
        <end position="59"/>
    </location>
</feature>
<reference evidence="8 9" key="1">
    <citation type="journal article" date="2020" name="G3 (Bethesda)">
        <title>Improved Reference Genome for Cyclotella cryptica CCMP332, a Model for Cell Wall Morphogenesis, Salinity Adaptation, and Lipid Production in Diatoms (Bacillariophyta).</title>
        <authorList>
            <person name="Roberts W.R."/>
            <person name="Downey K.M."/>
            <person name="Ruck E.C."/>
            <person name="Traller J.C."/>
            <person name="Alverson A.J."/>
        </authorList>
    </citation>
    <scope>NUCLEOTIDE SEQUENCE [LARGE SCALE GENOMIC DNA]</scope>
    <source>
        <strain evidence="8 9">CCMP332</strain>
    </source>
</reference>
<dbReference type="InterPro" id="IPR036164">
    <property type="entry name" value="bL21-like_sf"/>
</dbReference>
<evidence type="ECO:0000313" key="9">
    <source>
        <dbReference type="Proteomes" id="UP001516023"/>
    </source>
</evidence>
<dbReference type="GO" id="GO:0005840">
    <property type="term" value="C:ribosome"/>
    <property type="evidence" value="ECO:0007669"/>
    <property type="project" value="UniProtKB-KW"/>
</dbReference>
<evidence type="ECO:0000256" key="4">
    <source>
        <dbReference type="ARBA" id="ARBA00022980"/>
    </source>
</evidence>
<dbReference type="Pfam" id="PF00829">
    <property type="entry name" value="Ribosomal_L21p"/>
    <property type="match status" value="1"/>
</dbReference>
<evidence type="ECO:0000256" key="6">
    <source>
        <dbReference type="ARBA" id="ARBA00044129"/>
    </source>
</evidence>
<name>A0ABD3QPA6_9STRA</name>
<dbReference type="SUPFAM" id="SSF141091">
    <property type="entry name" value="L21p-like"/>
    <property type="match status" value="1"/>
</dbReference>
<dbReference type="GO" id="GO:0005737">
    <property type="term" value="C:cytoplasm"/>
    <property type="evidence" value="ECO:0007669"/>
    <property type="project" value="UniProtKB-ARBA"/>
</dbReference>
<dbReference type="NCBIfam" id="TIGR00061">
    <property type="entry name" value="L21"/>
    <property type="match status" value="1"/>
</dbReference>
<feature type="compositionally biased region" description="Acidic residues" evidence="7">
    <location>
        <begin position="149"/>
        <end position="170"/>
    </location>
</feature>
<evidence type="ECO:0000256" key="2">
    <source>
        <dbReference type="ARBA" id="ARBA00022730"/>
    </source>
</evidence>
<feature type="region of interest" description="Disordered" evidence="7">
    <location>
        <begin position="137"/>
        <end position="184"/>
    </location>
</feature>
<dbReference type="EMBL" id="JABMIG020000021">
    <property type="protein sequence ID" value="KAL3802233.1"/>
    <property type="molecule type" value="Genomic_DNA"/>
</dbReference>
<dbReference type="PANTHER" id="PTHR21349">
    <property type="entry name" value="50S RIBOSOMAL PROTEIN L21"/>
    <property type="match status" value="1"/>
</dbReference>